<name>A0AAN6NA42_9PEZI</name>
<dbReference type="EMBL" id="MU853778">
    <property type="protein sequence ID" value="KAK3941980.1"/>
    <property type="molecule type" value="Genomic_DNA"/>
</dbReference>
<evidence type="ECO:0000313" key="2">
    <source>
        <dbReference type="EMBL" id="KAK3941980.1"/>
    </source>
</evidence>
<evidence type="ECO:0000313" key="3">
    <source>
        <dbReference type="Proteomes" id="UP001303473"/>
    </source>
</evidence>
<evidence type="ECO:0000256" key="1">
    <source>
        <dbReference type="SAM" id="SignalP"/>
    </source>
</evidence>
<feature type="signal peptide" evidence="1">
    <location>
        <begin position="1"/>
        <end position="19"/>
    </location>
</feature>
<evidence type="ECO:0008006" key="4">
    <source>
        <dbReference type="Google" id="ProtNLM"/>
    </source>
</evidence>
<accession>A0AAN6NA42</accession>
<proteinExistence type="predicted"/>
<comment type="caution">
    <text evidence="2">The sequence shown here is derived from an EMBL/GenBank/DDBJ whole genome shotgun (WGS) entry which is preliminary data.</text>
</comment>
<protein>
    <recommendedName>
        <fullName evidence="4">Ecp2 effector protein domain-containing protein</fullName>
    </recommendedName>
</protein>
<sequence>MSRILLLLLAAVLAAVSAAMSVSVATTGSEPGDPFPDAVYYGKSSNVSIQIGYETRHVNYACHTMARGTDLWAAADIYRKEAIGYLSRDMDCSILPGHLGCGRVSCSYDAGVYLCADTHREIPVFGRVVAQLVQVILDNCEQQDYVKGSAWFDDRKFRVEIHKDQC</sequence>
<keyword evidence="1" id="KW-0732">Signal</keyword>
<gene>
    <name evidence="2" type="ORF">QBC46DRAFT_381438</name>
</gene>
<feature type="chain" id="PRO_5042923661" description="Ecp2 effector protein domain-containing protein" evidence="1">
    <location>
        <begin position="20"/>
        <end position="166"/>
    </location>
</feature>
<dbReference type="AlphaFoldDB" id="A0AAN6NA42"/>
<dbReference type="Proteomes" id="UP001303473">
    <property type="component" value="Unassembled WGS sequence"/>
</dbReference>
<reference evidence="3" key="1">
    <citation type="journal article" date="2023" name="Mol. Phylogenet. Evol.">
        <title>Genome-scale phylogeny and comparative genomics of the fungal order Sordariales.</title>
        <authorList>
            <person name="Hensen N."/>
            <person name="Bonometti L."/>
            <person name="Westerberg I."/>
            <person name="Brannstrom I.O."/>
            <person name="Guillou S."/>
            <person name="Cros-Aarteil S."/>
            <person name="Calhoun S."/>
            <person name="Haridas S."/>
            <person name="Kuo A."/>
            <person name="Mondo S."/>
            <person name="Pangilinan J."/>
            <person name="Riley R."/>
            <person name="LaButti K."/>
            <person name="Andreopoulos B."/>
            <person name="Lipzen A."/>
            <person name="Chen C."/>
            <person name="Yan M."/>
            <person name="Daum C."/>
            <person name="Ng V."/>
            <person name="Clum A."/>
            <person name="Steindorff A."/>
            <person name="Ohm R.A."/>
            <person name="Martin F."/>
            <person name="Silar P."/>
            <person name="Natvig D.O."/>
            <person name="Lalanne C."/>
            <person name="Gautier V."/>
            <person name="Ament-Velasquez S.L."/>
            <person name="Kruys A."/>
            <person name="Hutchinson M.I."/>
            <person name="Powell A.J."/>
            <person name="Barry K."/>
            <person name="Miller A.N."/>
            <person name="Grigoriev I.V."/>
            <person name="Debuchy R."/>
            <person name="Gladieux P."/>
            <person name="Hiltunen Thoren M."/>
            <person name="Johannesson H."/>
        </authorList>
    </citation>
    <scope>NUCLEOTIDE SEQUENCE [LARGE SCALE GENOMIC DNA]</scope>
    <source>
        <strain evidence="3">CBS 340.73</strain>
    </source>
</reference>
<keyword evidence="3" id="KW-1185">Reference proteome</keyword>
<organism evidence="2 3">
    <name type="scientific">Diplogelasinospora grovesii</name>
    <dbReference type="NCBI Taxonomy" id="303347"/>
    <lineage>
        <taxon>Eukaryota</taxon>
        <taxon>Fungi</taxon>
        <taxon>Dikarya</taxon>
        <taxon>Ascomycota</taxon>
        <taxon>Pezizomycotina</taxon>
        <taxon>Sordariomycetes</taxon>
        <taxon>Sordariomycetidae</taxon>
        <taxon>Sordariales</taxon>
        <taxon>Diplogelasinosporaceae</taxon>
        <taxon>Diplogelasinospora</taxon>
    </lineage>
</organism>